<feature type="active site" description="Proton donor/acceptor" evidence="4">
    <location>
        <position position="421"/>
    </location>
</feature>
<keyword evidence="1" id="KW-0645">Protease</keyword>
<dbReference type="GO" id="GO:0006508">
    <property type="term" value="P:proteolysis"/>
    <property type="evidence" value="ECO:0007669"/>
    <property type="project" value="UniProtKB-KW"/>
</dbReference>
<organism evidence="6 7">
    <name type="scientific">Vagococcus martis</name>
    <dbReference type="NCBI Taxonomy" id="1768210"/>
    <lineage>
        <taxon>Bacteria</taxon>
        <taxon>Bacillati</taxon>
        <taxon>Bacillota</taxon>
        <taxon>Bacilli</taxon>
        <taxon>Lactobacillales</taxon>
        <taxon>Enterococcaceae</taxon>
        <taxon>Vagococcus</taxon>
    </lineage>
</organism>
<sequence>MKTSFLRIFAILMILIGICALLYPIVGNYLANRDRSEAIDQYNKEMKHMTKKERDKNIELAERYNQAIYDRQQGNGSQIPIDYNGFLANQNVMGTIDIPALKISALPFYHGTSYKTLDKGLGHFEPSSIPIGGKNTRSVITGHSGMKNQVLFSEVRNLKEGDIFFINILGEKLAYEIESFEEVLPSEVDRVAIEKGKDMVTLLTCTPPGINTYRLLVNGHRIPYNEAVKKKVVRRNLLSYQVIVLASLSFCLVLFIILWLLYRHYRKQIATENKKLVRRYRKKLNRLVKVIKLLFVGLLIAMVGVLCYAIYGFTQMQQNAEFGEINVGEQQELYTYNADKILKGNYDERQIRSVNVADYSEALGSFQKNVNEWGIGRLVIPSVSIDIPILSGLSNTNLLNGAASYRQDQELGKDNYVLMSHNLVGASALLTAIDQLKKGDKMYATDFKTIYTFEVTDNKVIKETDVDVIKKTPSEQLTLLRCEGDIGTKYRRLVQGKLTKEVLVKEATNQELDQVRVTKNSQSDGTMIPDNPITYKSQFGMNLASSILSDPVQTVVPLFLLLLFPIIILGLLR</sequence>
<feature type="transmembrane region" description="Helical" evidence="5">
    <location>
        <begin position="5"/>
        <end position="26"/>
    </location>
</feature>
<gene>
    <name evidence="6" type="ORF">BW731_07450</name>
</gene>
<dbReference type="NCBIfam" id="NF033745">
    <property type="entry name" value="class_C_sortase"/>
    <property type="match status" value="1"/>
</dbReference>
<dbReference type="InterPro" id="IPR042002">
    <property type="entry name" value="Sortase_C"/>
</dbReference>
<evidence type="ECO:0000256" key="3">
    <source>
        <dbReference type="ARBA" id="ARBA00022807"/>
    </source>
</evidence>
<dbReference type="InterPro" id="IPR023365">
    <property type="entry name" value="Sortase_dom-sf"/>
</dbReference>
<evidence type="ECO:0000313" key="7">
    <source>
        <dbReference type="Proteomes" id="UP000189970"/>
    </source>
</evidence>
<evidence type="ECO:0000313" key="6">
    <source>
        <dbReference type="EMBL" id="OPF88903.1"/>
    </source>
</evidence>
<feature type="active site" description="Acyl-thioester intermediate" evidence="4">
    <location>
        <position position="482"/>
    </location>
</feature>
<dbReference type="EMBL" id="MVAB01000001">
    <property type="protein sequence ID" value="OPF88903.1"/>
    <property type="molecule type" value="Genomic_DNA"/>
</dbReference>
<feature type="transmembrane region" description="Helical" evidence="5">
    <location>
        <begin position="238"/>
        <end position="262"/>
    </location>
</feature>
<evidence type="ECO:0000256" key="1">
    <source>
        <dbReference type="ARBA" id="ARBA00022670"/>
    </source>
</evidence>
<dbReference type="CDD" id="cd06165">
    <property type="entry name" value="Sortase_A"/>
    <property type="match status" value="1"/>
</dbReference>
<feature type="transmembrane region" description="Helical" evidence="5">
    <location>
        <begin position="555"/>
        <end position="572"/>
    </location>
</feature>
<keyword evidence="5" id="KW-0472">Membrane</keyword>
<keyword evidence="7" id="KW-1185">Reference proteome</keyword>
<protein>
    <submittedName>
        <fullName evidence="6">Class A sortase</fullName>
    </submittedName>
</protein>
<evidence type="ECO:0000256" key="5">
    <source>
        <dbReference type="SAM" id="Phobius"/>
    </source>
</evidence>
<dbReference type="Pfam" id="PF04203">
    <property type="entry name" value="Sortase"/>
    <property type="match status" value="2"/>
</dbReference>
<dbReference type="NCBIfam" id="TIGR01076">
    <property type="entry name" value="sortase_fam"/>
    <property type="match status" value="2"/>
</dbReference>
<dbReference type="SUPFAM" id="SSF63817">
    <property type="entry name" value="Sortase"/>
    <property type="match status" value="2"/>
</dbReference>
<name>A0A1V4DKB7_9ENTE</name>
<comment type="caution">
    <text evidence="6">The sequence shown here is derived from an EMBL/GenBank/DDBJ whole genome shotgun (WGS) entry which is preliminary data.</text>
</comment>
<evidence type="ECO:0000256" key="2">
    <source>
        <dbReference type="ARBA" id="ARBA00022801"/>
    </source>
</evidence>
<keyword evidence="5" id="KW-1133">Transmembrane helix</keyword>
<reference evidence="6 7" key="1">
    <citation type="submission" date="2017-02" db="EMBL/GenBank/DDBJ databases">
        <title>Vagococcus cremeus sp. nov., isolated from the small intestine of a marten, Martes flavigula.</title>
        <authorList>
            <person name="Tak E.J."/>
            <person name="Bae J.-W."/>
        </authorList>
    </citation>
    <scope>NUCLEOTIDE SEQUENCE [LARGE SCALE GENOMIC DNA]</scope>
    <source>
        <strain evidence="6 7">D7T301</strain>
    </source>
</reference>
<accession>A0A1V4DKB7</accession>
<dbReference type="InterPro" id="IPR005754">
    <property type="entry name" value="Sortase"/>
</dbReference>
<keyword evidence="2" id="KW-0378">Hydrolase</keyword>
<dbReference type="AlphaFoldDB" id="A0A1V4DKB7"/>
<feature type="transmembrane region" description="Helical" evidence="5">
    <location>
        <begin position="290"/>
        <end position="311"/>
    </location>
</feature>
<dbReference type="Gene3D" id="2.40.260.10">
    <property type="entry name" value="Sortase"/>
    <property type="match status" value="2"/>
</dbReference>
<keyword evidence="5" id="KW-0812">Transmembrane</keyword>
<keyword evidence="3" id="KW-0788">Thiol protease</keyword>
<dbReference type="CDD" id="cd05827">
    <property type="entry name" value="Sortase_C"/>
    <property type="match status" value="1"/>
</dbReference>
<evidence type="ECO:0000256" key="4">
    <source>
        <dbReference type="PIRSR" id="PIRSR605754-1"/>
    </source>
</evidence>
<dbReference type="Proteomes" id="UP000189970">
    <property type="component" value="Unassembled WGS sequence"/>
</dbReference>
<proteinExistence type="predicted"/>
<dbReference type="InterPro" id="IPR042007">
    <property type="entry name" value="Sortase_A"/>
</dbReference>
<dbReference type="GO" id="GO:0008234">
    <property type="term" value="F:cysteine-type peptidase activity"/>
    <property type="evidence" value="ECO:0007669"/>
    <property type="project" value="UniProtKB-KW"/>
</dbReference>